<feature type="compositionally biased region" description="Polar residues" evidence="1">
    <location>
        <begin position="1"/>
        <end position="11"/>
    </location>
</feature>
<proteinExistence type="predicted"/>
<evidence type="ECO:0000313" key="2">
    <source>
        <dbReference type="EMBL" id="MBW98081.1"/>
    </source>
</evidence>
<sequence>MKRNSALQTQKPQKHRGKVKRMKS</sequence>
<dbReference type="EMBL" id="GGEC01017598">
    <property type="protein sequence ID" value="MBW98081.1"/>
    <property type="molecule type" value="Transcribed_RNA"/>
</dbReference>
<evidence type="ECO:0000256" key="1">
    <source>
        <dbReference type="SAM" id="MobiDB-lite"/>
    </source>
</evidence>
<accession>A0A2P2JX91</accession>
<reference evidence="2" key="1">
    <citation type="submission" date="2018-02" db="EMBL/GenBank/DDBJ databases">
        <title>Rhizophora mucronata_Transcriptome.</title>
        <authorList>
            <person name="Meera S.P."/>
            <person name="Sreeshan A."/>
            <person name="Augustine A."/>
        </authorList>
    </citation>
    <scope>NUCLEOTIDE SEQUENCE</scope>
    <source>
        <tissue evidence="2">Leaf</tissue>
    </source>
</reference>
<name>A0A2P2JX91_RHIMU</name>
<organism evidence="2">
    <name type="scientific">Rhizophora mucronata</name>
    <name type="common">Asiatic mangrove</name>
    <dbReference type="NCBI Taxonomy" id="61149"/>
    <lineage>
        <taxon>Eukaryota</taxon>
        <taxon>Viridiplantae</taxon>
        <taxon>Streptophyta</taxon>
        <taxon>Embryophyta</taxon>
        <taxon>Tracheophyta</taxon>
        <taxon>Spermatophyta</taxon>
        <taxon>Magnoliopsida</taxon>
        <taxon>eudicotyledons</taxon>
        <taxon>Gunneridae</taxon>
        <taxon>Pentapetalae</taxon>
        <taxon>rosids</taxon>
        <taxon>fabids</taxon>
        <taxon>Malpighiales</taxon>
        <taxon>Rhizophoraceae</taxon>
        <taxon>Rhizophora</taxon>
    </lineage>
</organism>
<feature type="compositionally biased region" description="Basic residues" evidence="1">
    <location>
        <begin position="12"/>
        <end position="24"/>
    </location>
</feature>
<feature type="region of interest" description="Disordered" evidence="1">
    <location>
        <begin position="1"/>
        <end position="24"/>
    </location>
</feature>
<dbReference type="AlphaFoldDB" id="A0A2P2JX91"/>
<protein>
    <submittedName>
        <fullName evidence="2">Uncharacterized protein</fullName>
    </submittedName>
</protein>